<sequence length="121" mass="12535">MLGDALRLGLVAHVVEADARDPLAFLEQCGSRFDVTVSCVKCAGAEQAAVLATRPEGTICFFGMSTSFTSAAPTAEGVGRQVNMLIGNGYRPGHADLALSLVRGIPGLMDLLTASIRDPSA</sequence>
<dbReference type="EC" id="1.4.1.11" evidence="1"/>
<dbReference type="InterPro" id="IPR036291">
    <property type="entry name" value="NAD(P)-bd_dom_sf"/>
</dbReference>
<reference evidence="1 2" key="1">
    <citation type="submission" date="2019-02" db="EMBL/GenBank/DDBJ databases">
        <title>Deep-cultivation of Planctomycetes and their phenomic and genomic characterization uncovers novel biology.</title>
        <authorList>
            <person name="Wiegand S."/>
            <person name="Jogler M."/>
            <person name="Boedeker C."/>
            <person name="Pinto D."/>
            <person name="Vollmers J."/>
            <person name="Rivas-Marin E."/>
            <person name="Kohn T."/>
            <person name="Peeters S.H."/>
            <person name="Heuer A."/>
            <person name="Rast P."/>
            <person name="Oberbeckmann S."/>
            <person name="Bunk B."/>
            <person name="Jeske O."/>
            <person name="Meyerdierks A."/>
            <person name="Storesund J.E."/>
            <person name="Kallscheuer N."/>
            <person name="Luecker S."/>
            <person name="Lage O.M."/>
            <person name="Pohl T."/>
            <person name="Merkel B.J."/>
            <person name="Hornburger P."/>
            <person name="Mueller R.-W."/>
            <person name="Bruemmer F."/>
            <person name="Labrenz M."/>
            <person name="Spormann A.M."/>
            <person name="Op den Camp H."/>
            <person name="Overmann J."/>
            <person name="Amann R."/>
            <person name="Jetten M.S.M."/>
            <person name="Mascher T."/>
            <person name="Medema M.H."/>
            <person name="Devos D.P."/>
            <person name="Kaster A.-K."/>
            <person name="Ovreas L."/>
            <person name="Rohde M."/>
            <person name="Galperin M.Y."/>
            <person name="Jogler C."/>
        </authorList>
    </citation>
    <scope>NUCLEOTIDE SEQUENCE [LARGE SCALE GENOMIC DNA]</scope>
    <source>
        <strain evidence="1 2">ETA_A1</strain>
    </source>
</reference>
<dbReference type="AlphaFoldDB" id="A0A517XWC5"/>
<dbReference type="OrthoDB" id="48703at2"/>
<proteinExistence type="predicted"/>
<evidence type="ECO:0000313" key="2">
    <source>
        <dbReference type="Proteomes" id="UP000319576"/>
    </source>
</evidence>
<evidence type="ECO:0000313" key="1">
    <source>
        <dbReference type="EMBL" id="QDU21774.1"/>
    </source>
</evidence>
<keyword evidence="1" id="KW-0560">Oxidoreductase</keyword>
<accession>A0A517XWC5</accession>
<name>A0A517XWC5_9BACT</name>
<gene>
    <name evidence="1" type="primary">kdd</name>
    <name evidence="1" type="ORF">ETAA1_37470</name>
</gene>
<dbReference type="SUPFAM" id="SSF51735">
    <property type="entry name" value="NAD(P)-binding Rossmann-fold domains"/>
    <property type="match status" value="1"/>
</dbReference>
<dbReference type="Gene3D" id="3.90.180.10">
    <property type="entry name" value="Medium-chain alcohol dehydrogenases, catalytic domain"/>
    <property type="match status" value="1"/>
</dbReference>
<dbReference type="GO" id="GO:0047124">
    <property type="term" value="F:L-erythro-3,5-diaminohexanoate dehydrogenase activity"/>
    <property type="evidence" value="ECO:0007669"/>
    <property type="project" value="UniProtKB-EC"/>
</dbReference>
<dbReference type="Gene3D" id="3.40.50.720">
    <property type="entry name" value="NAD(P)-binding Rossmann-like Domain"/>
    <property type="match status" value="1"/>
</dbReference>
<keyword evidence="2" id="KW-1185">Reference proteome</keyword>
<organism evidence="1 2">
    <name type="scientific">Urbifossiella limnaea</name>
    <dbReference type="NCBI Taxonomy" id="2528023"/>
    <lineage>
        <taxon>Bacteria</taxon>
        <taxon>Pseudomonadati</taxon>
        <taxon>Planctomycetota</taxon>
        <taxon>Planctomycetia</taxon>
        <taxon>Gemmatales</taxon>
        <taxon>Gemmataceae</taxon>
        <taxon>Urbifossiella</taxon>
    </lineage>
</organism>
<dbReference type="EMBL" id="CP036273">
    <property type="protein sequence ID" value="QDU21774.1"/>
    <property type="molecule type" value="Genomic_DNA"/>
</dbReference>
<dbReference type="RefSeq" id="WP_145240986.1">
    <property type="nucleotide sequence ID" value="NZ_CP036273.1"/>
</dbReference>
<protein>
    <submittedName>
        <fullName evidence="1">L-erythro-3,5-diaminohexanoate dehydrogenase</fullName>
        <ecNumber evidence="1">1.4.1.11</ecNumber>
    </submittedName>
</protein>
<dbReference type="KEGG" id="uli:ETAA1_37470"/>
<dbReference type="Proteomes" id="UP000319576">
    <property type="component" value="Chromosome"/>
</dbReference>